<dbReference type="Proteomes" id="UP000814140">
    <property type="component" value="Unassembled WGS sequence"/>
</dbReference>
<dbReference type="EMBL" id="MU277195">
    <property type="protein sequence ID" value="KAI0065448.1"/>
    <property type="molecule type" value="Genomic_DNA"/>
</dbReference>
<evidence type="ECO:0000313" key="1">
    <source>
        <dbReference type="EMBL" id="KAI0065448.1"/>
    </source>
</evidence>
<reference evidence="1" key="2">
    <citation type="journal article" date="2022" name="New Phytol.">
        <title>Evolutionary transition to the ectomycorrhizal habit in the genomes of a hyperdiverse lineage of mushroom-forming fungi.</title>
        <authorList>
            <person name="Looney B."/>
            <person name="Miyauchi S."/>
            <person name="Morin E."/>
            <person name="Drula E."/>
            <person name="Courty P.E."/>
            <person name="Kohler A."/>
            <person name="Kuo A."/>
            <person name="LaButti K."/>
            <person name="Pangilinan J."/>
            <person name="Lipzen A."/>
            <person name="Riley R."/>
            <person name="Andreopoulos W."/>
            <person name="He G."/>
            <person name="Johnson J."/>
            <person name="Nolan M."/>
            <person name="Tritt A."/>
            <person name="Barry K.W."/>
            <person name="Grigoriev I.V."/>
            <person name="Nagy L.G."/>
            <person name="Hibbett D."/>
            <person name="Henrissat B."/>
            <person name="Matheny P.B."/>
            <person name="Labbe J."/>
            <person name="Martin F.M."/>
        </authorList>
    </citation>
    <scope>NUCLEOTIDE SEQUENCE</scope>
    <source>
        <strain evidence="1">HHB10654</strain>
    </source>
</reference>
<organism evidence="1 2">
    <name type="scientific">Artomyces pyxidatus</name>
    <dbReference type="NCBI Taxonomy" id="48021"/>
    <lineage>
        <taxon>Eukaryota</taxon>
        <taxon>Fungi</taxon>
        <taxon>Dikarya</taxon>
        <taxon>Basidiomycota</taxon>
        <taxon>Agaricomycotina</taxon>
        <taxon>Agaricomycetes</taxon>
        <taxon>Russulales</taxon>
        <taxon>Auriscalpiaceae</taxon>
        <taxon>Artomyces</taxon>
    </lineage>
</organism>
<sequence>MVISAVGFHRSLTNNGRVRQQISPRRPESAARIALEKQKSTRPNIQVNRVEGLPPSGSVAERVVRSVELLPPSPGIAAVSSHTKRADQLVADNDIVDLRSLRRCATDKTKGKAKPSAHTTLPGPSSSAHPSRGGFYDADLPTESAPVREIAPADLTLPPASSSTTAPAPPPPSTPKACEPLYARTPDGFPVLQELKIREQPLIMRWIMSSGTRRLDKPPVSTSSQADDLWVHVVETPREVQVWMWGVSAGWAPLEEGCTHPSLRQHRLLIRSDGSPRWVLRTTLVSYRSRDRRLRLLALEGGKPPA</sequence>
<evidence type="ECO:0000313" key="2">
    <source>
        <dbReference type="Proteomes" id="UP000814140"/>
    </source>
</evidence>
<reference evidence="1" key="1">
    <citation type="submission" date="2021-03" db="EMBL/GenBank/DDBJ databases">
        <authorList>
            <consortium name="DOE Joint Genome Institute"/>
            <person name="Ahrendt S."/>
            <person name="Looney B.P."/>
            <person name="Miyauchi S."/>
            <person name="Morin E."/>
            <person name="Drula E."/>
            <person name="Courty P.E."/>
            <person name="Chicoki N."/>
            <person name="Fauchery L."/>
            <person name="Kohler A."/>
            <person name="Kuo A."/>
            <person name="Labutti K."/>
            <person name="Pangilinan J."/>
            <person name="Lipzen A."/>
            <person name="Riley R."/>
            <person name="Andreopoulos W."/>
            <person name="He G."/>
            <person name="Johnson J."/>
            <person name="Barry K.W."/>
            <person name="Grigoriev I.V."/>
            <person name="Nagy L."/>
            <person name="Hibbett D."/>
            <person name="Henrissat B."/>
            <person name="Matheny P.B."/>
            <person name="Labbe J."/>
            <person name="Martin F."/>
        </authorList>
    </citation>
    <scope>NUCLEOTIDE SEQUENCE</scope>
    <source>
        <strain evidence="1">HHB10654</strain>
    </source>
</reference>
<proteinExistence type="predicted"/>
<keyword evidence="2" id="KW-1185">Reference proteome</keyword>
<name>A0ACB8TA46_9AGAM</name>
<accession>A0ACB8TA46</accession>
<gene>
    <name evidence="1" type="ORF">BV25DRAFT_1913499</name>
</gene>
<comment type="caution">
    <text evidence="1">The sequence shown here is derived from an EMBL/GenBank/DDBJ whole genome shotgun (WGS) entry which is preliminary data.</text>
</comment>
<protein>
    <submittedName>
        <fullName evidence="1">Uncharacterized protein</fullName>
    </submittedName>
</protein>